<dbReference type="InterPro" id="IPR001854">
    <property type="entry name" value="Ribosomal_uL29"/>
</dbReference>
<dbReference type="GO" id="GO:0022625">
    <property type="term" value="C:cytosolic large ribosomal subunit"/>
    <property type="evidence" value="ECO:0007669"/>
    <property type="project" value="TreeGrafter"/>
</dbReference>
<evidence type="ECO:0000256" key="5">
    <source>
        <dbReference type="HAMAP-Rule" id="MF_00374"/>
    </source>
</evidence>
<protein>
    <recommendedName>
        <fullName evidence="4 5">Large ribosomal subunit protein uL29</fullName>
    </recommendedName>
</protein>
<keyword evidence="2 5" id="KW-0689">Ribosomal protein</keyword>
<dbReference type="FunFam" id="1.10.287.310:FF:000001">
    <property type="entry name" value="50S ribosomal protein L29"/>
    <property type="match status" value="1"/>
</dbReference>
<sequence>MDPKDLRGLTPEELRQKARELKKELFHLRVQSVTGRVENPARIKTVKREIARVNTIAREAERSGTARA</sequence>
<dbReference type="Gene3D" id="1.10.287.310">
    <property type="match status" value="1"/>
</dbReference>
<evidence type="ECO:0000313" key="6">
    <source>
        <dbReference type="EMBL" id="AKQ01177.1"/>
    </source>
</evidence>
<dbReference type="HAMAP" id="MF_00374">
    <property type="entry name" value="Ribosomal_uL29"/>
    <property type="match status" value="1"/>
</dbReference>
<keyword evidence="3 5" id="KW-0687">Ribonucleoprotein</keyword>
<comment type="similarity">
    <text evidence="1 5">Belongs to the universal ribosomal protein uL29 family.</text>
</comment>
<dbReference type="PROSITE" id="PS00579">
    <property type="entry name" value="RIBOSOMAL_L29"/>
    <property type="match status" value="1"/>
</dbReference>
<dbReference type="GO" id="GO:0003735">
    <property type="term" value="F:structural constituent of ribosome"/>
    <property type="evidence" value="ECO:0007669"/>
    <property type="project" value="InterPro"/>
</dbReference>
<organism evidence="6">
    <name type="scientific">uncultured Nitrospirae bacterium Rifle_16ft_4_minimus_14985</name>
    <dbReference type="NCBI Taxonomy" id="1665124"/>
    <lineage>
        <taxon>Bacteria</taxon>
        <taxon>Pseudomonadati</taxon>
        <taxon>Nitrospirota</taxon>
        <taxon>environmental samples</taxon>
    </lineage>
</organism>
<dbReference type="GO" id="GO:0006412">
    <property type="term" value="P:translation"/>
    <property type="evidence" value="ECO:0007669"/>
    <property type="project" value="UniProtKB-UniRule"/>
</dbReference>
<reference evidence="6" key="1">
    <citation type="journal article" date="2015" name="ISME J.">
        <title>Aquifer environment selects for microbial species cohorts in sediment and groundwater.</title>
        <authorList>
            <person name="Hug L.A."/>
            <person name="Thomas B.C."/>
            <person name="Brown C.T."/>
            <person name="Frischkorn K.R."/>
            <person name="Williams K.H."/>
            <person name="Tringe S.G."/>
            <person name="Banfield J.F."/>
        </authorList>
    </citation>
    <scope>NUCLEOTIDE SEQUENCE</scope>
</reference>
<accession>A0A0H4T457</accession>
<dbReference type="EMBL" id="KT006953">
    <property type="protein sequence ID" value="AKQ01177.1"/>
    <property type="molecule type" value="Genomic_DNA"/>
</dbReference>
<proteinExistence type="inferred from homology"/>
<dbReference type="PANTHER" id="PTHR10916:SF0">
    <property type="entry name" value="LARGE RIBOSOMAL SUBUNIT PROTEIN UL29C"/>
    <property type="match status" value="1"/>
</dbReference>
<dbReference type="SUPFAM" id="SSF46561">
    <property type="entry name" value="Ribosomal protein L29 (L29p)"/>
    <property type="match status" value="1"/>
</dbReference>
<dbReference type="AlphaFoldDB" id="A0A0H4T457"/>
<dbReference type="InterPro" id="IPR036049">
    <property type="entry name" value="Ribosomal_uL29_sf"/>
</dbReference>
<dbReference type="PANTHER" id="PTHR10916">
    <property type="entry name" value="60S RIBOSOMAL PROTEIN L35/50S RIBOSOMAL PROTEIN L29"/>
    <property type="match status" value="1"/>
</dbReference>
<evidence type="ECO:0000256" key="1">
    <source>
        <dbReference type="ARBA" id="ARBA00009254"/>
    </source>
</evidence>
<dbReference type="NCBIfam" id="TIGR00012">
    <property type="entry name" value="L29"/>
    <property type="match status" value="1"/>
</dbReference>
<name>A0A0H4T457_9BACT</name>
<evidence type="ECO:0000256" key="3">
    <source>
        <dbReference type="ARBA" id="ARBA00023274"/>
    </source>
</evidence>
<dbReference type="CDD" id="cd00427">
    <property type="entry name" value="Ribosomal_L29_HIP"/>
    <property type="match status" value="1"/>
</dbReference>
<evidence type="ECO:0000256" key="2">
    <source>
        <dbReference type="ARBA" id="ARBA00022980"/>
    </source>
</evidence>
<dbReference type="InterPro" id="IPR018254">
    <property type="entry name" value="Ribosomal_uL29_CS"/>
</dbReference>
<evidence type="ECO:0000256" key="4">
    <source>
        <dbReference type="ARBA" id="ARBA00035204"/>
    </source>
</evidence>
<dbReference type="InterPro" id="IPR050063">
    <property type="entry name" value="Ribosomal_protein_uL29"/>
</dbReference>
<dbReference type="Pfam" id="PF00831">
    <property type="entry name" value="Ribosomal_L29"/>
    <property type="match status" value="1"/>
</dbReference>
<gene>
    <name evidence="5" type="primary">rpmC</name>
</gene>